<proteinExistence type="predicted"/>
<gene>
    <name evidence="1" type="ORF">QNI16_14705</name>
</gene>
<protein>
    <submittedName>
        <fullName evidence="1">Uncharacterized protein</fullName>
    </submittedName>
</protein>
<reference evidence="1" key="1">
    <citation type="submission" date="2023-05" db="EMBL/GenBank/DDBJ databases">
        <authorList>
            <person name="Zhang X."/>
        </authorList>
    </citation>
    <scope>NUCLEOTIDE SEQUENCE</scope>
    <source>
        <strain evidence="1">YF14B1</strain>
    </source>
</reference>
<organism evidence="1 2">
    <name type="scientific">Xanthocytophaga flava</name>
    <dbReference type="NCBI Taxonomy" id="3048013"/>
    <lineage>
        <taxon>Bacteria</taxon>
        <taxon>Pseudomonadati</taxon>
        <taxon>Bacteroidota</taxon>
        <taxon>Cytophagia</taxon>
        <taxon>Cytophagales</taxon>
        <taxon>Rhodocytophagaceae</taxon>
        <taxon>Xanthocytophaga</taxon>
    </lineage>
</organism>
<sequence>MTIHELTIYFQPDKGLISFEEGVQLATLSVSDNIKEKVMLLCKDVLFADSEDAGYFLHETCLLFDTSLQSDHELTEAELAAGICVLTNLDLQPFGLFQRRNLKLFNPQVCKGSEVFKHVFQSLQYIRSVRHNASAVPDFFCQN</sequence>
<dbReference type="Proteomes" id="UP001241110">
    <property type="component" value="Unassembled WGS sequence"/>
</dbReference>
<comment type="caution">
    <text evidence="1">The sequence shown here is derived from an EMBL/GenBank/DDBJ whole genome shotgun (WGS) entry which is preliminary data.</text>
</comment>
<name>A0AAE3QSA4_9BACT</name>
<dbReference type="AlphaFoldDB" id="A0AAE3QSA4"/>
<dbReference type="RefSeq" id="WP_313979946.1">
    <property type="nucleotide sequence ID" value="NZ_JASJOS010000006.1"/>
</dbReference>
<evidence type="ECO:0000313" key="1">
    <source>
        <dbReference type="EMBL" id="MDJ1481748.1"/>
    </source>
</evidence>
<evidence type="ECO:0000313" key="2">
    <source>
        <dbReference type="Proteomes" id="UP001241110"/>
    </source>
</evidence>
<dbReference type="EMBL" id="JASJOS010000006">
    <property type="protein sequence ID" value="MDJ1481748.1"/>
    <property type="molecule type" value="Genomic_DNA"/>
</dbReference>
<accession>A0AAE3QSA4</accession>